<dbReference type="InterPro" id="IPR013783">
    <property type="entry name" value="Ig-like_fold"/>
</dbReference>
<accession>A0A540VPQ9</accession>
<proteinExistence type="predicted"/>
<dbReference type="NCBIfam" id="NF012200">
    <property type="entry name" value="choice_anch_D"/>
    <property type="match status" value="1"/>
</dbReference>
<dbReference type="AlphaFoldDB" id="A0A540VPQ9"/>
<reference evidence="4 5" key="1">
    <citation type="submission" date="2019-06" db="EMBL/GenBank/DDBJ databases">
        <title>Metagenome assembled Genome of Spiribacter salinus SL48-SHIP from the microbial mat of Salt Lake 48 (Novosibirsk region, Russia).</title>
        <authorList>
            <person name="Shipova A."/>
            <person name="Rozanov A.S."/>
            <person name="Bryanskaya A.V."/>
            <person name="Peltek S.E."/>
        </authorList>
    </citation>
    <scope>NUCLEOTIDE SEQUENCE [LARGE SCALE GENOMIC DNA]</scope>
    <source>
        <strain evidence="4">SL48-SHIP-2</strain>
    </source>
</reference>
<gene>
    <name evidence="4" type="ORF">FKY71_12155</name>
</gene>
<evidence type="ECO:0000256" key="1">
    <source>
        <dbReference type="SAM" id="MobiDB-lite"/>
    </source>
</evidence>
<evidence type="ECO:0000259" key="3">
    <source>
        <dbReference type="Pfam" id="PF22073"/>
    </source>
</evidence>
<keyword evidence="2" id="KW-0732">Signal</keyword>
<dbReference type="Gene3D" id="2.60.40.10">
    <property type="entry name" value="Immunoglobulins"/>
    <property type="match status" value="1"/>
</dbReference>
<protein>
    <submittedName>
        <fullName evidence="4">Choice-of-anchor D domain-containing protein</fullName>
    </submittedName>
</protein>
<feature type="chain" id="PRO_5022129026" evidence="2">
    <location>
        <begin position="25"/>
        <end position="153"/>
    </location>
</feature>
<evidence type="ECO:0000313" key="4">
    <source>
        <dbReference type="EMBL" id="TQE98752.1"/>
    </source>
</evidence>
<dbReference type="Pfam" id="PF22073">
    <property type="entry name" value="Cep192_D4"/>
    <property type="match status" value="1"/>
</dbReference>
<feature type="domain" description="Cep192/Spd-2-like" evidence="3">
    <location>
        <begin position="40"/>
        <end position="142"/>
    </location>
</feature>
<name>A0A540VPQ9_9GAMM</name>
<evidence type="ECO:0000313" key="5">
    <source>
        <dbReference type="Proteomes" id="UP000315400"/>
    </source>
</evidence>
<dbReference type="Proteomes" id="UP000315400">
    <property type="component" value="Unassembled WGS sequence"/>
</dbReference>
<dbReference type="EMBL" id="VIFK01000140">
    <property type="protein sequence ID" value="TQE98752.1"/>
    <property type="molecule type" value="Genomic_DNA"/>
</dbReference>
<evidence type="ECO:0000256" key="2">
    <source>
        <dbReference type="SAM" id="SignalP"/>
    </source>
</evidence>
<comment type="caution">
    <text evidence="4">The sequence shown here is derived from an EMBL/GenBank/DDBJ whole genome shotgun (WGS) entry which is preliminary data.</text>
</comment>
<feature type="region of interest" description="Disordered" evidence="1">
    <location>
        <begin position="123"/>
        <end position="153"/>
    </location>
</feature>
<dbReference type="InterPro" id="IPR054090">
    <property type="entry name" value="Cep192_Spd-2-like_dom"/>
</dbReference>
<sequence>MYQLPPLRAFLATLLVAAFLVACGDDDPASEPPPADEPEPRISVDVSNLDFGAVDVGEVAEQTAEVRNVGDGTLSGEITLSGSAAYELTAGSGSFSLGEGATREVTVRFAPEDEGAAEAELRITHGADNEASPVTVPAIGEGRIQIASPPGRP</sequence>
<organism evidence="4 5">
    <name type="scientific">Spiribacter salinus</name>
    <dbReference type="NCBI Taxonomy" id="1335746"/>
    <lineage>
        <taxon>Bacteria</taxon>
        <taxon>Pseudomonadati</taxon>
        <taxon>Pseudomonadota</taxon>
        <taxon>Gammaproteobacteria</taxon>
        <taxon>Chromatiales</taxon>
        <taxon>Ectothiorhodospiraceae</taxon>
        <taxon>Spiribacter</taxon>
    </lineage>
</organism>
<feature type="signal peptide" evidence="2">
    <location>
        <begin position="1"/>
        <end position="24"/>
    </location>
</feature>